<dbReference type="InterPro" id="IPR044810">
    <property type="entry name" value="WRKY_plant"/>
</dbReference>
<feature type="compositionally biased region" description="Basic residues" evidence="6">
    <location>
        <begin position="45"/>
        <end position="56"/>
    </location>
</feature>
<dbReference type="FunFam" id="2.20.25.80:FF:000004">
    <property type="entry name" value="WRKY transcription factor 65"/>
    <property type="match status" value="1"/>
</dbReference>
<evidence type="ECO:0000313" key="10">
    <source>
        <dbReference type="Proteomes" id="UP000321393"/>
    </source>
</evidence>
<dbReference type="EMBL" id="SSTE01007279">
    <property type="protein sequence ID" value="KAA0057059.1"/>
    <property type="molecule type" value="Genomic_DNA"/>
</dbReference>
<feature type="compositionally biased region" description="Polar residues" evidence="6">
    <location>
        <begin position="64"/>
        <end position="76"/>
    </location>
</feature>
<dbReference type="InterPro" id="IPR036576">
    <property type="entry name" value="WRKY_dom_sf"/>
</dbReference>
<dbReference type="GO" id="GO:0003700">
    <property type="term" value="F:DNA-binding transcription factor activity"/>
    <property type="evidence" value="ECO:0007669"/>
    <property type="project" value="InterPro"/>
</dbReference>
<evidence type="ECO:0000256" key="1">
    <source>
        <dbReference type="ARBA" id="ARBA00004123"/>
    </source>
</evidence>
<keyword evidence="2" id="KW-0805">Transcription regulation</keyword>
<keyword evidence="5" id="KW-0539">Nucleus</keyword>
<evidence type="ECO:0000313" key="8">
    <source>
        <dbReference type="EMBL" id="KAA0057059.1"/>
    </source>
</evidence>
<organism evidence="9 11">
    <name type="scientific">Cucumis melo var. makuwa</name>
    <name type="common">Oriental melon</name>
    <dbReference type="NCBI Taxonomy" id="1194695"/>
    <lineage>
        <taxon>Eukaryota</taxon>
        <taxon>Viridiplantae</taxon>
        <taxon>Streptophyta</taxon>
        <taxon>Embryophyta</taxon>
        <taxon>Tracheophyta</taxon>
        <taxon>Spermatophyta</taxon>
        <taxon>Magnoliopsida</taxon>
        <taxon>eudicotyledons</taxon>
        <taxon>Gunneridae</taxon>
        <taxon>Pentapetalae</taxon>
        <taxon>rosids</taxon>
        <taxon>fabids</taxon>
        <taxon>Cucurbitales</taxon>
        <taxon>Cucurbitaceae</taxon>
        <taxon>Benincaseae</taxon>
        <taxon>Cucumis</taxon>
    </lineage>
</organism>
<gene>
    <name evidence="9" type="ORF">E5676_scaffold34124G00010</name>
    <name evidence="8" type="ORF">E6C27_scaffold96G002470</name>
</gene>
<comment type="subcellular location">
    <subcellularLocation>
        <location evidence="1">Nucleus</location>
    </subcellularLocation>
</comment>
<dbReference type="PANTHER" id="PTHR32096:SF137">
    <property type="entry name" value="WRKY TRANSCRIPTION FACTOR 65 ISOFORM X1-RELATED"/>
    <property type="match status" value="1"/>
</dbReference>
<feature type="compositionally biased region" description="Low complexity" evidence="6">
    <location>
        <begin position="34"/>
        <end position="44"/>
    </location>
</feature>
<dbReference type="OrthoDB" id="773436at2759"/>
<evidence type="ECO:0000256" key="3">
    <source>
        <dbReference type="ARBA" id="ARBA00023125"/>
    </source>
</evidence>
<keyword evidence="3" id="KW-0238">DNA-binding</keyword>
<evidence type="ECO:0000259" key="7">
    <source>
        <dbReference type="PROSITE" id="PS50811"/>
    </source>
</evidence>
<dbReference type="PANTHER" id="PTHR32096">
    <property type="entry name" value="WRKY TRANSCRIPTION FACTOR 30-RELATED-RELATED"/>
    <property type="match status" value="1"/>
</dbReference>
<keyword evidence="4" id="KW-0804">Transcription</keyword>
<dbReference type="Proteomes" id="UP000321947">
    <property type="component" value="Unassembled WGS sequence"/>
</dbReference>
<dbReference type="EMBL" id="SSTD01018230">
    <property type="protein sequence ID" value="TYJ98122.1"/>
    <property type="molecule type" value="Genomic_DNA"/>
</dbReference>
<dbReference type="GO" id="GO:0000976">
    <property type="term" value="F:transcription cis-regulatory region binding"/>
    <property type="evidence" value="ECO:0007669"/>
    <property type="project" value="TreeGrafter"/>
</dbReference>
<proteinExistence type="predicted"/>
<dbReference type="GO" id="GO:0005634">
    <property type="term" value="C:nucleus"/>
    <property type="evidence" value="ECO:0007669"/>
    <property type="project" value="UniProtKB-SubCell"/>
</dbReference>
<evidence type="ECO:0000256" key="4">
    <source>
        <dbReference type="ARBA" id="ARBA00023163"/>
    </source>
</evidence>
<sequence length="283" mass="30999">MDDVSFNHNNHHQFYSSDPFEDSDELKPTPDSPAPSSTIAAAATKKGRRGMKKKIISVKINGDSPRNSSGSATPPSDSWAWRKYGQKPIKGSPYPRAYYRCSSSKGCPARKQVERNRLDPTTLVITYSCEHNHSGPVSRNNNNNNNQNNQIVLMKPGSPETVAVHQEPEVEEKFVEIGGEESLITADEFSWFGEMETTSSTVLESSIFSGRASTGLVDHSISSDVAMLFPMGDDDVDESLFADLGELPECSLVFRRGGGRGLPVDEQPAAAQRRITPWCGTTT</sequence>
<dbReference type="InterPro" id="IPR003657">
    <property type="entry name" value="WRKY_dom"/>
</dbReference>
<feature type="domain" description="WRKY" evidence="7">
    <location>
        <begin position="76"/>
        <end position="136"/>
    </location>
</feature>
<reference evidence="10 11" key="1">
    <citation type="submission" date="2019-08" db="EMBL/GenBank/DDBJ databases">
        <title>Draft genome sequences of two oriental melons (Cucumis melo L. var makuwa).</title>
        <authorList>
            <person name="Kwon S.-Y."/>
        </authorList>
    </citation>
    <scope>NUCLEOTIDE SEQUENCE [LARGE SCALE GENOMIC DNA]</scope>
    <source>
        <strain evidence="11">cv. Chang Bougi</strain>
        <strain evidence="10">cv. SW 3</strain>
        <tissue evidence="9">Leaf</tissue>
    </source>
</reference>
<comment type="caution">
    <text evidence="9">The sequence shown here is derived from an EMBL/GenBank/DDBJ whole genome shotgun (WGS) entry which is preliminary data.</text>
</comment>
<dbReference type="PROSITE" id="PS50811">
    <property type="entry name" value="WRKY"/>
    <property type="match status" value="1"/>
</dbReference>
<evidence type="ECO:0000256" key="5">
    <source>
        <dbReference type="ARBA" id="ARBA00023242"/>
    </source>
</evidence>
<evidence type="ECO:0000313" key="11">
    <source>
        <dbReference type="Proteomes" id="UP000321947"/>
    </source>
</evidence>
<evidence type="ECO:0000313" key="9">
    <source>
        <dbReference type="EMBL" id="TYJ98122.1"/>
    </source>
</evidence>
<feature type="region of interest" description="Disordered" evidence="6">
    <location>
        <begin position="1"/>
        <end position="83"/>
    </location>
</feature>
<dbReference type="Pfam" id="PF03106">
    <property type="entry name" value="WRKY"/>
    <property type="match status" value="1"/>
</dbReference>
<dbReference type="Gene3D" id="2.20.25.80">
    <property type="entry name" value="WRKY domain"/>
    <property type="match status" value="1"/>
</dbReference>
<dbReference type="SUPFAM" id="SSF118290">
    <property type="entry name" value="WRKY DNA-binding domain"/>
    <property type="match status" value="1"/>
</dbReference>
<dbReference type="SMART" id="SM00774">
    <property type="entry name" value="WRKY"/>
    <property type="match status" value="1"/>
</dbReference>
<dbReference type="SMR" id="A0A5D3BED3"/>
<dbReference type="AlphaFoldDB" id="A0A5D3BED3"/>
<protein>
    <submittedName>
        <fullName evidence="8 9">WRKY transcription factor 65 isoform X1</fullName>
    </submittedName>
</protein>
<name>A0A5D3BED3_CUCMM</name>
<feature type="compositionally biased region" description="Polar residues" evidence="6">
    <location>
        <begin position="1"/>
        <end position="16"/>
    </location>
</feature>
<evidence type="ECO:0000256" key="6">
    <source>
        <dbReference type="SAM" id="MobiDB-lite"/>
    </source>
</evidence>
<accession>A0A5D3BED3</accession>
<evidence type="ECO:0000256" key="2">
    <source>
        <dbReference type="ARBA" id="ARBA00023015"/>
    </source>
</evidence>
<dbReference type="Proteomes" id="UP000321393">
    <property type="component" value="Unassembled WGS sequence"/>
</dbReference>